<protein>
    <submittedName>
        <fullName evidence="1">Uncharacterized protein</fullName>
    </submittedName>
</protein>
<name>A0A2Z2N4U9_9EURY</name>
<dbReference type="GeneID" id="28493274"/>
<dbReference type="RefSeq" id="WP_068577188.1">
    <property type="nucleotide sequence ID" value="NZ_LN999010.1"/>
</dbReference>
<accession>A0A2Z2N4U9</accession>
<dbReference type="EMBL" id="CP015193">
    <property type="protein sequence ID" value="ASJ17095.1"/>
    <property type="molecule type" value="Genomic_DNA"/>
</dbReference>
<sequence length="194" mass="23058">MGRKVFSRRDEYENKFTDRDFVIIRLSDFDEYKDELVELRKNGQLTVGKFQNKSSAVNVFVEYLLKTKNIEPEVDEIKITARDVYNAFNTYIRERRPAYHTFQVHLYYTRKALEHILLKKYNLLLSKTIGLEVFDVDFYVTQLSKSVLRSKATQLKTFKEKEESKVISDERVKDALKWLAILRKERGTIAVEKN</sequence>
<gene>
    <name evidence="1" type="ORF">A3L04_08450</name>
</gene>
<organism evidence="1 2">
    <name type="scientific">Thermococcus chitonophagus</name>
    <dbReference type="NCBI Taxonomy" id="54262"/>
    <lineage>
        <taxon>Archaea</taxon>
        <taxon>Methanobacteriati</taxon>
        <taxon>Methanobacteriota</taxon>
        <taxon>Thermococci</taxon>
        <taxon>Thermococcales</taxon>
        <taxon>Thermococcaceae</taxon>
        <taxon>Thermococcus</taxon>
    </lineage>
</organism>
<proteinExistence type="predicted"/>
<keyword evidence="2" id="KW-1185">Reference proteome</keyword>
<dbReference type="AlphaFoldDB" id="A0A2Z2N4U9"/>
<reference evidence="1 2" key="1">
    <citation type="submission" date="2016-04" db="EMBL/GenBank/DDBJ databases">
        <title>Complete genome sequence of Thermococcus chitonophagus type strain GC74.</title>
        <authorList>
            <person name="Oger P.M."/>
        </authorList>
    </citation>
    <scope>NUCLEOTIDE SEQUENCE [LARGE SCALE GENOMIC DNA]</scope>
    <source>
        <strain evidence="1 2">GC74</strain>
    </source>
</reference>
<evidence type="ECO:0000313" key="2">
    <source>
        <dbReference type="Proteomes" id="UP000250189"/>
    </source>
</evidence>
<evidence type="ECO:0000313" key="1">
    <source>
        <dbReference type="EMBL" id="ASJ17095.1"/>
    </source>
</evidence>
<dbReference type="Proteomes" id="UP000250189">
    <property type="component" value="Chromosome"/>
</dbReference>